<keyword evidence="3" id="KW-0548">Nucleotidyltransferase</keyword>
<dbReference type="InterPro" id="IPR023211">
    <property type="entry name" value="DNA_pol_palm_dom_sf"/>
</dbReference>
<evidence type="ECO:0000256" key="3">
    <source>
        <dbReference type="ARBA" id="ARBA00022695"/>
    </source>
</evidence>
<dbReference type="InterPro" id="IPR043502">
    <property type="entry name" value="DNA/RNA_pol_sf"/>
</dbReference>
<keyword evidence="2" id="KW-0808">Transferase</keyword>
<dbReference type="GO" id="GO:0003887">
    <property type="term" value="F:DNA-directed DNA polymerase activity"/>
    <property type="evidence" value="ECO:0007669"/>
    <property type="project" value="UniProtKB-KW"/>
</dbReference>
<keyword evidence="4" id="KW-0239">DNA-directed DNA polymerase</keyword>
<dbReference type="InterPro" id="IPR006134">
    <property type="entry name" value="DNA-dir_DNA_pol_B_multi_dom"/>
</dbReference>
<feature type="domain" description="DNA-directed DNA polymerase family B multifunctional" evidence="5">
    <location>
        <begin position="5"/>
        <end position="213"/>
    </location>
</feature>
<organism evidence="6 7">
    <name type="scientific">Gigaspora rosea</name>
    <dbReference type="NCBI Taxonomy" id="44941"/>
    <lineage>
        <taxon>Eukaryota</taxon>
        <taxon>Fungi</taxon>
        <taxon>Fungi incertae sedis</taxon>
        <taxon>Mucoromycota</taxon>
        <taxon>Glomeromycotina</taxon>
        <taxon>Glomeromycetes</taxon>
        <taxon>Diversisporales</taxon>
        <taxon>Gigasporaceae</taxon>
        <taxon>Gigaspora</taxon>
    </lineage>
</organism>
<dbReference type="EMBL" id="QKWP01000757">
    <property type="protein sequence ID" value="RIB15281.1"/>
    <property type="molecule type" value="Genomic_DNA"/>
</dbReference>
<dbReference type="STRING" id="44941.A0A397V081"/>
<evidence type="ECO:0000313" key="7">
    <source>
        <dbReference type="Proteomes" id="UP000266673"/>
    </source>
</evidence>
<dbReference type="GO" id="GO:0000166">
    <property type="term" value="F:nucleotide binding"/>
    <property type="evidence" value="ECO:0007669"/>
    <property type="project" value="InterPro"/>
</dbReference>
<dbReference type="Pfam" id="PF00136">
    <property type="entry name" value="DNA_pol_B"/>
    <property type="match status" value="1"/>
</dbReference>
<dbReference type="AlphaFoldDB" id="A0A397V081"/>
<gene>
    <name evidence="6" type="ORF">C2G38_2143646</name>
</gene>
<evidence type="ECO:0000256" key="4">
    <source>
        <dbReference type="ARBA" id="ARBA00022932"/>
    </source>
</evidence>
<dbReference type="GO" id="GO:0003677">
    <property type="term" value="F:DNA binding"/>
    <property type="evidence" value="ECO:0007669"/>
    <property type="project" value="InterPro"/>
</dbReference>
<dbReference type="SUPFAM" id="SSF56672">
    <property type="entry name" value="DNA/RNA polymerases"/>
    <property type="match status" value="1"/>
</dbReference>
<name>A0A397V081_9GLOM</name>
<sequence length="248" mass="29259">MEVMANLRNKVNTKLEKDNGTPYLNMAYEEVLFPVVFTGKKKYYSLEHKNKPNFNPGKEIMNRTLKVGNEETIHQIVEKVLWENVEKLFKLDYDEFIQACIWRPKKEGKQGNISVERFVSRMEAKYSREVLENQQLIKKGLPANECLYKVPKPSERFSYIVVVPEEIYDNCGKKILQQKGDCMEYPDMVKKFNKKINIDYYIESLFGLCARFINYDDKYQPSPESLSKVIDRKKKSKEKKLKIAKDLL</sequence>
<proteinExistence type="predicted"/>
<keyword evidence="7" id="KW-1185">Reference proteome</keyword>
<dbReference type="Proteomes" id="UP000266673">
    <property type="component" value="Unassembled WGS sequence"/>
</dbReference>
<dbReference type="OrthoDB" id="2375739at2759"/>
<protein>
    <recommendedName>
        <fullName evidence="1">DNA-directed DNA polymerase</fullName>
        <ecNumber evidence="1">2.7.7.7</ecNumber>
    </recommendedName>
</protein>
<evidence type="ECO:0000313" key="6">
    <source>
        <dbReference type="EMBL" id="RIB15281.1"/>
    </source>
</evidence>
<evidence type="ECO:0000256" key="1">
    <source>
        <dbReference type="ARBA" id="ARBA00012417"/>
    </source>
</evidence>
<evidence type="ECO:0000256" key="2">
    <source>
        <dbReference type="ARBA" id="ARBA00022679"/>
    </source>
</evidence>
<dbReference type="EC" id="2.7.7.7" evidence="1"/>
<comment type="caution">
    <text evidence="6">The sequence shown here is derived from an EMBL/GenBank/DDBJ whole genome shotgun (WGS) entry which is preliminary data.</text>
</comment>
<evidence type="ECO:0000259" key="5">
    <source>
        <dbReference type="Pfam" id="PF00136"/>
    </source>
</evidence>
<accession>A0A397V081</accession>
<dbReference type="Gene3D" id="3.90.1600.10">
    <property type="entry name" value="Palm domain of DNA polymerase"/>
    <property type="match status" value="1"/>
</dbReference>
<reference evidence="6 7" key="1">
    <citation type="submission" date="2018-06" db="EMBL/GenBank/DDBJ databases">
        <title>Comparative genomics reveals the genomic features of Rhizophagus irregularis, R. cerebriforme, R. diaphanum and Gigaspora rosea, and their symbiotic lifestyle signature.</title>
        <authorList>
            <person name="Morin E."/>
            <person name="San Clemente H."/>
            <person name="Chen E.C.H."/>
            <person name="De La Providencia I."/>
            <person name="Hainaut M."/>
            <person name="Kuo A."/>
            <person name="Kohler A."/>
            <person name="Murat C."/>
            <person name="Tang N."/>
            <person name="Roy S."/>
            <person name="Loubradou J."/>
            <person name="Henrissat B."/>
            <person name="Grigoriev I.V."/>
            <person name="Corradi N."/>
            <person name="Roux C."/>
            <person name="Martin F.M."/>
        </authorList>
    </citation>
    <scope>NUCLEOTIDE SEQUENCE [LARGE SCALE GENOMIC DNA]</scope>
    <source>
        <strain evidence="6 7">DAOM 194757</strain>
    </source>
</reference>